<keyword evidence="1" id="KW-0472">Membrane</keyword>
<dbReference type="EMBL" id="BAAADV010000007">
    <property type="protein sequence ID" value="GAA0677500.1"/>
    <property type="molecule type" value="Genomic_DNA"/>
</dbReference>
<accession>A0AAV3TBG3</accession>
<feature type="transmembrane region" description="Helical" evidence="1">
    <location>
        <begin position="12"/>
        <end position="32"/>
    </location>
</feature>
<feature type="transmembrane region" description="Helical" evidence="1">
    <location>
        <begin position="44"/>
        <end position="66"/>
    </location>
</feature>
<name>A0AAV3TBG3_9EURY</name>
<organism evidence="2 3">
    <name type="scientific">Natronoarchaeum mannanilyticum</name>
    <dbReference type="NCBI Taxonomy" id="926360"/>
    <lineage>
        <taxon>Archaea</taxon>
        <taxon>Methanobacteriati</taxon>
        <taxon>Methanobacteriota</taxon>
        <taxon>Stenosarchaea group</taxon>
        <taxon>Halobacteria</taxon>
        <taxon>Halobacteriales</taxon>
        <taxon>Natronoarchaeaceae</taxon>
    </lineage>
</organism>
<dbReference type="Proteomes" id="UP001500420">
    <property type="component" value="Unassembled WGS sequence"/>
</dbReference>
<proteinExistence type="predicted"/>
<protein>
    <submittedName>
        <fullName evidence="2">Uncharacterized protein</fullName>
    </submittedName>
</protein>
<keyword evidence="1" id="KW-0812">Transmembrane</keyword>
<gene>
    <name evidence="2" type="ORF">GCM10009020_26870</name>
</gene>
<sequence length="81" mass="8629">MGISRSSEDHTGTALVSVLLSTLVLLTNEILYRLSLLADADPGIINEIAAVIGWVALVASAAYLLVGLRTYLPIRDFTDGQ</sequence>
<evidence type="ECO:0000256" key="1">
    <source>
        <dbReference type="SAM" id="Phobius"/>
    </source>
</evidence>
<keyword evidence="1" id="KW-1133">Transmembrane helix</keyword>
<evidence type="ECO:0000313" key="3">
    <source>
        <dbReference type="Proteomes" id="UP001500420"/>
    </source>
</evidence>
<reference evidence="2 3" key="1">
    <citation type="journal article" date="2019" name="Int. J. Syst. Evol. Microbiol.">
        <title>The Global Catalogue of Microorganisms (GCM) 10K type strain sequencing project: providing services to taxonomists for standard genome sequencing and annotation.</title>
        <authorList>
            <consortium name="The Broad Institute Genomics Platform"/>
            <consortium name="The Broad Institute Genome Sequencing Center for Infectious Disease"/>
            <person name="Wu L."/>
            <person name="Ma J."/>
        </authorList>
    </citation>
    <scope>NUCLEOTIDE SEQUENCE [LARGE SCALE GENOMIC DNA]</scope>
    <source>
        <strain evidence="2 3">JCM 16328</strain>
    </source>
</reference>
<evidence type="ECO:0000313" key="2">
    <source>
        <dbReference type="EMBL" id="GAA0677500.1"/>
    </source>
</evidence>
<dbReference type="AlphaFoldDB" id="A0AAV3TBG3"/>
<keyword evidence="3" id="KW-1185">Reference proteome</keyword>
<comment type="caution">
    <text evidence="2">The sequence shown here is derived from an EMBL/GenBank/DDBJ whole genome shotgun (WGS) entry which is preliminary data.</text>
</comment>